<gene>
    <name evidence="3" type="ORF">PCOR1329_LOCUS26724</name>
</gene>
<accession>A0ABN9SBF5</accession>
<protein>
    <recommendedName>
        <fullName evidence="2">CCR4-Not complex component Not N-terminal domain-containing protein</fullName>
    </recommendedName>
</protein>
<dbReference type="Pfam" id="PF04065">
    <property type="entry name" value="Not3"/>
    <property type="match status" value="1"/>
</dbReference>
<feature type="compositionally biased region" description="Basic and acidic residues" evidence="1">
    <location>
        <begin position="38"/>
        <end position="48"/>
    </location>
</feature>
<proteinExistence type="predicted"/>
<feature type="compositionally biased region" description="Low complexity" evidence="1">
    <location>
        <begin position="106"/>
        <end position="126"/>
    </location>
</feature>
<feature type="region of interest" description="Disordered" evidence="1">
    <location>
        <begin position="96"/>
        <end position="135"/>
    </location>
</feature>
<sequence>MPAAGLREIDKTLRKVDEGIREFSARYEQNRGASGPSGEREAHREALRKAHAALQKHGAQIKRWTSQGDESWKSARTRLEDALAKIEDATRRMAELEAAEGEDGAKAPVAAAQPLQGEAAEAEQGANEPSSHKVQADQLLRDACDDSDMLEEFVCKICQVYVVGIRTPGPADAAEGGM</sequence>
<dbReference type="EMBL" id="CAUYUJ010009557">
    <property type="protein sequence ID" value="CAK0827109.1"/>
    <property type="molecule type" value="Genomic_DNA"/>
</dbReference>
<name>A0ABN9SBF5_9DINO</name>
<evidence type="ECO:0000256" key="1">
    <source>
        <dbReference type="SAM" id="MobiDB-lite"/>
    </source>
</evidence>
<evidence type="ECO:0000259" key="2">
    <source>
        <dbReference type="Pfam" id="PF04065"/>
    </source>
</evidence>
<dbReference type="InterPro" id="IPR007207">
    <property type="entry name" value="Not_N"/>
</dbReference>
<feature type="domain" description="CCR4-Not complex component Not N-terminal" evidence="2">
    <location>
        <begin position="7"/>
        <end position="97"/>
    </location>
</feature>
<evidence type="ECO:0000313" key="4">
    <source>
        <dbReference type="Proteomes" id="UP001189429"/>
    </source>
</evidence>
<feature type="region of interest" description="Disordered" evidence="1">
    <location>
        <begin position="26"/>
        <end position="72"/>
    </location>
</feature>
<comment type="caution">
    <text evidence="3">The sequence shown here is derived from an EMBL/GenBank/DDBJ whole genome shotgun (WGS) entry which is preliminary data.</text>
</comment>
<evidence type="ECO:0000313" key="3">
    <source>
        <dbReference type="EMBL" id="CAK0827109.1"/>
    </source>
</evidence>
<organism evidence="3 4">
    <name type="scientific">Prorocentrum cordatum</name>
    <dbReference type="NCBI Taxonomy" id="2364126"/>
    <lineage>
        <taxon>Eukaryota</taxon>
        <taxon>Sar</taxon>
        <taxon>Alveolata</taxon>
        <taxon>Dinophyceae</taxon>
        <taxon>Prorocentrales</taxon>
        <taxon>Prorocentraceae</taxon>
        <taxon>Prorocentrum</taxon>
    </lineage>
</organism>
<keyword evidence="4" id="KW-1185">Reference proteome</keyword>
<reference evidence="3" key="1">
    <citation type="submission" date="2023-10" db="EMBL/GenBank/DDBJ databases">
        <authorList>
            <person name="Chen Y."/>
            <person name="Shah S."/>
            <person name="Dougan E. K."/>
            <person name="Thang M."/>
            <person name="Chan C."/>
        </authorList>
    </citation>
    <scope>NUCLEOTIDE SEQUENCE [LARGE SCALE GENOMIC DNA]</scope>
</reference>
<dbReference type="Proteomes" id="UP001189429">
    <property type="component" value="Unassembled WGS sequence"/>
</dbReference>